<comment type="caution">
    <text evidence="2">The sequence shown here is derived from an EMBL/GenBank/DDBJ whole genome shotgun (WGS) entry which is preliminary data.</text>
</comment>
<accession>A0A699IV36</accession>
<evidence type="ECO:0000256" key="1">
    <source>
        <dbReference type="SAM" id="MobiDB-lite"/>
    </source>
</evidence>
<evidence type="ECO:0000313" key="2">
    <source>
        <dbReference type="EMBL" id="GEZ88483.1"/>
    </source>
</evidence>
<name>A0A699IV36_TANCI</name>
<reference evidence="2" key="1">
    <citation type="journal article" date="2019" name="Sci. Rep.">
        <title>Draft genome of Tanacetum cinerariifolium, the natural source of mosquito coil.</title>
        <authorList>
            <person name="Yamashiro T."/>
            <person name="Shiraishi A."/>
            <person name="Satake H."/>
            <person name="Nakayama K."/>
        </authorList>
    </citation>
    <scope>NUCLEOTIDE SEQUENCE</scope>
</reference>
<feature type="compositionally biased region" description="Polar residues" evidence="1">
    <location>
        <begin position="66"/>
        <end position="80"/>
    </location>
</feature>
<feature type="compositionally biased region" description="Basic and acidic residues" evidence="1">
    <location>
        <begin position="54"/>
        <end position="63"/>
    </location>
</feature>
<protein>
    <submittedName>
        <fullName evidence="2">Uncharacterized protein</fullName>
    </submittedName>
</protein>
<dbReference type="AlphaFoldDB" id="A0A699IV36"/>
<dbReference type="EMBL" id="BKCJ010337163">
    <property type="protein sequence ID" value="GEZ88483.1"/>
    <property type="molecule type" value="Genomic_DNA"/>
</dbReference>
<organism evidence="2">
    <name type="scientific">Tanacetum cinerariifolium</name>
    <name type="common">Dalmatian daisy</name>
    <name type="synonym">Chrysanthemum cinerariifolium</name>
    <dbReference type="NCBI Taxonomy" id="118510"/>
    <lineage>
        <taxon>Eukaryota</taxon>
        <taxon>Viridiplantae</taxon>
        <taxon>Streptophyta</taxon>
        <taxon>Embryophyta</taxon>
        <taxon>Tracheophyta</taxon>
        <taxon>Spermatophyta</taxon>
        <taxon>Magnoliopsida</taxon>
        <taxon>eudicotyledons</taxon>
        <taxon>Gunneridae</taxon>
        <taxon>Pentapetalae</taxon>
        <taxon>asterids</taxon>
        <taxon>campanulids</taxon>
        <taxon>Asterales</taxon>
        <taxon>Asteraceae</taxon>
        <taxon>Asteroideae</taxon>
        <taxon>Anthemideae</taxon>
        <taxon>Anthemidinae</taxon>
        <taxon>Tanacetum</taxon>
    </lineage>
</organism>
<proteinExistence type="predicted"/>
<feature type="non-terminal residue" evidence="2">
    <location>
        <position position="1"/>
    </location>
</feature>
<feature type="region of interest" description="Disordered" evidence="1">
    <location>
        <begin position="52"/>
        <end position="84"/>
    </location>
</feature>
<sequence length="178" mass="19655">TATIRTVDNEEQEITATVDGKEFTVTEASASLNKVTELPQTIEPIPNVANEAINEEREDRVERAATTASSLNAEQASGHTHGSREDSIELIKKLMETCNKLSERVLALEESNTTQDFVITRLKLRVEKLGRFDDETNFDAGFYEVQVTPTQVSAYGEARNQEDQPVDQLGVLSAAKVV</sequence>
<gene>
    <name evidence="2" type="ORF">Tci_560456</name>
</gene>